<dbReference type="InterPro" id="IPR013103">
    <property type="entry name" value="RVT_2"/>
</dbReference>
<dbReference type="EMBL" id="BQNB010021432">
    <property type="protein sequence ID" value="GJU06341.1"/>
    <property type="molecule type" value="Genomic_DNA"/>
</dbReference>
<keyword evidence="3" id="KW-1185">Reference proteome</keyword>
<name>A0ABQ5J1F7_9ASTR</name>
<reference evidence="2" key="1">
    <citation type="journal article" date="2022" name="Int. J. Mol. Sci.">
        <title>Draft Genome of Tanacetum Coccineum: Genomic Comparison of Closely Related Tanacetum-Family Plants.</title>
        <authorList>
            <person name="Yamashiro T."/>
            <person name="Shiraishi A."/>
            <person name="Nakayama K."/>
            <person name="Satake H."/>
        </authorList>
    </citation>
    <scope>NUCLEOTIDE SEQUENCE</scope>
</reference>
<sequence length="308" mass="34369">MCSIRFNLVSQCVLNGQMASEQFSSGPGPQLLTTGTISSRLVPNLPSPTPVASPVPVVVAPGPVDSTGTPSSTSIDQDAQSLIWELVPRPDHVMIITLKWIFKVKLDELGGVLKNKARLVARGYRQEEGIDFEESFAPVYASQPDGFVDQDKPNHVYKLKKALYGLNQAPRACMETSDLVDTLMVEKSKLDADPQGKEVDPIRYRRMIGSLLMETSDLVDTLMVEKSKLDADPQGKELPWYQLSLPKKPLHAVKRRIFEYLRGYQYNGSSDILTKALERERLEFLINKLGMRSMSAETLKSLAKEEEE</sequence>
<comment type="caution">
    <text evidence="2">The sequence shown here is derived from an EMBL/GenBank/DDBJ whole genome shotgun (WGS) entry which is preliminary data.</text>
</comment>
<evidence type="ECO:0000313" key="3">
    <source>
        <dbReference type="Proteomes" id="UP001151760"/>
    </source>
</evidence>
<protein>
    <submittedName>
        <fullName evidence="2">Retrovirus-related pol polyprotein from transposon TNT 1-94</fullName>
    </submittedName>
</protein>
<dbReference type="Pfam" id="PF07727">
    <property type="entry name" value="RVT_2"/>
    <property type="match status" value="1"/>
</dbReference>
<reference evidence="2" key="2">
    <citation type="submission" date="2022-01" db="EMBL/GenBank/DDBJ databases">
        <authorList>
            <person name="Yamashiro T."/>
            <person name="Shiraishi A."/>
            <person name="Satake H."/>
            <person name="Nakayama K."/>
        </authorList>
    </citation>
    <scope>NUCLEOTIDE SEQUENCE</scope>
</reference>
<dbReference type="Proteomes" id="UP001151760">
    <property type="component" value="Unassembled WGS sequence"/>
</dbReference>
<evidence type="ECO:0000259" key="1">
    <source>
        <dbReference type="Pfam" id="PF07727"/>
    </source>
</evidence>
<evidence type="ECO:0000313" key="2">
    <source>
        <dbReference type="EMBL" id="GJU06341.1"/>
    </source>
</evidence>
<feature type="domain" description="Reverse transcriptase Ty1/copia-type" evidence="1">
    <location>
        <begin position="83"/>
        <end position="139"/>
    </location>
</feature>
<organism evidence="2 3">
    <name type="scientific">Tanacetum coccineum</name>
    <dbReference type="NCBI Taxonomy" id="301880"/>
    <lineage>
        <taxon>Eukaryota</taxon>
        <taxon>Viridiplantae</taxon>
        <taxon>Streptophyta</taxon>
        <taxon>Embryophyta</taxon>
        <taxon>Tracheophyta</taxon>
        <taxon>Spermatophyta</taxon>
        <taxon>Magnoliopsida</taxon>
        <taxon>eudicotyledons</taxon>
        <taxon>Gunneridae</taxon>
        <taxon>Pentapetalae</taxon>
        <taxon>asterids</taxon>
        <taxon>campanulids</taxon>
        <taxon>Asterales</taxon>
        <taxon>Asteraceae</taxon>
        <taxon>Asteroideae</taxon>
        <taxon>Anthemideae</taxon>
        <taxon>Anthemidinae</taxon>
        <taxon>Tanacetum</taxon>
    </lineage>
</organism>
<proteinExistence type="predicted"/>
<gene>
    <name evidence="2" type="ORF">Tco_1122771</name>
</gene>
<accession>A0ABQ5J1F7</accession>